<reference evidence="1 2" key="1">
    <citation type="journal article" date="2008" name="Proc. Natl. Acad. Sci. U.S.A.">
        <title>The genome of Cyanothece 51142, a unicellular diazotrophic cyanobacterium important in the marine nitrogen cycle.</title>
        <authorList>
            <person name="Welsh E.A."/>
            <person name="Liberton M."/>
            <person name="Stoeckel J."/>
            <person name="Loh T."/>
            <person name="Elvitigala T."/>
            <person name="Wang C."/>
            <person name="Wollam A."/>
            <person name="Fulton R.S."/>
            <person name="Clifton S.W."/>
            <person name="Jacobs J.M."/>
            <person name="Aurora R."/>
            <person name="Ghosh B.K."/>
            <person name="Sherman L.A."/>
            <person name="Smith R.D."/>
            <person name="Wilson R.K."/>
            <person name="Pakrasi H.B."/>
        </authorList>
    </citation>
    <scope>NUCLEOTIDE SEQUENCE [LARGE SCALE GENOMIC DNA]</scope>
    <source>
        <strain evidence="2">ATCC 51142 / BH68</strain>
    </source>
</reference>
<dbReference type="SUPFAM" id="SSF56281">
    <property type="entry name" value="Metallo-hydrolase/oxidoreductase"/>
    <property type="match status" value="1"/>
</dbReference>
<accession>B1WV37</accession>
<dbReference type="HOGENOM" id="CLU_070010_3_0_3"/>
<proteinExistence type="predicted"/>
<dbReference type="EMBL" id="CP000806">
    <property type="protein sequence ID" value="ACB52234.1"/>
    <property type="molecule type" value="Genomic_DNA"/>
</dbReference>
<keyword evidence="2" id="KW-1185">Reference proteome</keyword>
<dbReference type="Gene3D" id="3.60.15.10">
    <property type="entry name" value="Ribonuclease Z/Hydroxyacylglutathione hydrolase-like"/>
    <property type="match status" value="1"/>
</dbReference>
<dbReference type="STRING" id="43989.cce_2886"/>
<evidence type="ECO:0000313" key="2">
    <source>
        <dbReference type="Proteomes" id="UP000001203"/>
    </source>
</evidence>
<organism evidence="1 2">
    <name type="scientific">Crocosphaera subtropica (strain ATCC 51142 / BH68)</name>
    <name type="common">Cyanothece sp. (strain ATCC 51142)</name>
    <dbReference type="NCBI Taxonomy" id="43989"/>
    <lineage>
        <taxon>Bacteria</taxon>
        <taxon>Bacillati</taxon>
        <taxon>Cyanobacteriota</taxon>
        <taxon>Cyanophyceae</taxon>
        <taxon>Oscillatoriophycideae</taxon>
        <taxon>Chroococcales</taxon>
        <taxon>Aphanothecaceae</taxon>
        <taxon>Crocosphaera</taxon>
        <taxon>Crocosphaera subtropica</taxon>
    </lineage>
</organism>
<name>B1WV37_CROS5</name>
<gene>
    <name evidence="1" type="ordered locus">cce_2886</name>
</gene>
<dbReference type="PANTHER" id="PTHR39189:SF1">
    <property type="entry name" value="UPF0173 METAL-DEPENDENT HYDROLASE YTKL"/>
    <property type="match status" value="1"/>
</dbReference>
<dbReference type="KEGG" id="cyt:cce_2886"/>
<evidence type="ECO:0000313" key="1">
    <source>
        <dbReference type="EMBL" id="ACB52234.1"/>
    </source>
</evidence>
<dbReference type="Proteomes" id="UP000001203">
    <property type="component" value="Chromosome circular"/>
</dbReference>
<sequence>MIMKRRQFIRYAGASAAATAGISIGSRFQAVSAQSKDSLLIQYLGHTAFLFTGGGMRVLANPFRAIGCTAGYRLPKVEADLVIISSQMWDEGAAENLPGNPKVLYEPGVYEINGFRLQGVGIDHDRQGGQRFGTNVAWRWTQGGIRVVHLGGAAAPINIEQKILLGSPDVACIPVGGGPKAYNSVEGKQAMETLRPKVMIPTHYRTSAADEQTCDIEPLGNFLDLVKEMNVKQVNNDKLRLRFEDLPQDGTLIRVLNYKPALKA</sequence>
<dbReference type="PROSITE" id="PS51318">
    <property type="entry name" value="TAT"/>
    <property type="match status" value="1"/>
</dbReference>
<protein>
    <recommendedName>
        <fullName evidence="3">Zn-dependent hydrolase</fullName>
    </recommendedName>
</protein>
<dbReference type="eggNOG" id="COG2220">
    <property type="taxonomic scope" value="Bacteria"/>
</dbReference>
<evidence type="ECO:0008006" key="3">
    <source>
        <dbReference type="Google" id="ProtNLM"/>
    </source>
</evidence>
<dbReference type="AlphaFoldDB" id="B1WV37"/>
<dbReference type="InterPro" id="IPR036866">
    <property type="entry name" value="RibonucZ/Hydroxyglut_hydro"/>
</dbReference>
<dbReference type="PANTHER" id="PTHR39189">
    <property type="entry name" value="UPF0173 METAL-DEPENDENT HYDROLASE YTKL"/>
    <property type="match status" value="1"/>
</dbReference>
<dbReference type="InterPro" id="IPR006311">
    <property type="entry name" value="TAT_signal"/>
</dbReference>
<dbReference type="Pfam" id="PF13483">
    <property type="entry name" value="Lactamase_B_3"/>
    <property type="match status" value="1"/>
</dbReference>